<proteinExistence type="inferred from homology"/>
<dbReference type="Pfam" id="PF00905">
    <property type="entry name" value="Transpeptidase"/>
    <property type="match status" value="1"/>
</dbReference>
<dbReference type="RefSeq" id="WP_377474257.1">
    <property type="nucleotide sequence ID" value="NZ_JBHLWN010000115.1"/>
</dbReference>
<gene>
    <name evidence="9" type="primary">blaOXA</name>
    <name evidence="9" type="ORF">ACFFK0_28075</name>
</gene>
<dbReference type="InterPro" id="IPR050515">
    <property type="entry name" value="Beta-lactam/transpept"/>
</dbReference>
<accession>A0ABV6DUD5</accession>
<sequence length="267" mass="30537">MRIGLKHVIAPIVLSVLVLMAAMTTDANAGSRPKPIEVNLGYLFNGTEGTFVAKNLRTDKVYVFNPTRSRERFTPESSFKVTNALIGLEEKAVEDEYDVKRWDGIEREFEVWNRDHSLASAMRHSAIWYYQIMARDIGSERMQDYLDRFGYGNRDISGGISNFWLNSSLKISAIEQLDFLEKLVEEQLPVKEKTMKTVKRIMIDLEHDDYTIHGKTGTRLSDMGLGWYIGYVETNKETWIFAINIDGPGSKAKQIALNALQDLRVME</sequence>
<feature type="domain" description="Penicillin-binding protein transpeptidase" evidence="8">
    <location>
        <begin position="66"/>
        <end position="253"/>
    </location>
</feature>
<dbReference type="PANTHER" id="PTHR30627">
    <property type="entry name" value="PEPTIDOGLYCAN D,D-TRANSPEPTIDASE"/>
    <property type="match status" value="1"/>
</dbReference>
<protein>
    <recommendedName>
        <fullName evidence="3">beta-lactamase</fullName>
        <ecNumber evidence="3">3.5.2.6</ecNumber>
    </recommendedName>
</protein>
<evidence type="ECO:0000256" key="4">
    <source>
        <dbReference type="ARBA" id="ARBA00022729"/>
    </source>
</evidence>
<evidence type="ECO:0000256" key="5">
    <source>
        <dbReference type="ARBA" id="ARBA00022801"/>
    </source>
</evidence>
<evidence type="ECO:0000256" key="2">
    <source>
        <dbReference type="ARBA" id="ARBA00007898"/>
    </source>
</evidence>
<dbReference type="EMBL" id="JBHLWN010000115">
    <property type="protein sequence ID" value="MFC0216260.1"/>
    <property type="molecule type" value="Genomic_DNA"/>
</dbReference>
<keyword evidence="10" id="KW-1185">Reference proteome</keyword>
<evidence type="ECO:0000256" key="7">
    <source>
        <dbReference type="SAM" id="SignalP"/>
    </source>
</evidence>
<dbReference type="Gene3D" id="3.40.710.10">
    <property type="entry name" value="DD-peptidase/beta-lactamase superfamily"/>
    <property type="match status" value="1"/>
</dbReference>
<keyword evidence="6" id="KW-0046">Antibiotic resistance</keyword>
<name>A0ABV6DUD5_9BACL</name>
<evidence type="ECO:0000313" key="9">
    <source>
        <dbReference type="EMBL" id="MFC0216260.1"/>
    </source>
</evidence>
<dbReference type="InterPro" id="IPR001460">
    <property type="entry name" value="PCN-bd_Tpept"/>
</dbReference>
<dbReference type="InterPro" id="IPR012338">
    <property type="entry name" value="Beta-lactam/transpept-like"/>
</dbReference>
<keyword evidence="5 9" id="KW-0378">Hydrolase</keyword>
<keyword evidence="4 7" id="KW-0732">Signal</keyword>
<feature type="signal peptide" evidence="7">
    <location>
        <begin position="1"/>
        <end position="29"/>
    </location>
</feature>
<dbReference type="PANTHER" id="PTHR30627:SF6">
    <property type="entry name" value="BETA-LACTAMASE YBXI-RELATED"/>
    <property type="match status" value="1"/>
</dbReference>
<feature type="chain" id="PRO_5046987910" description="beta-lactamase" evidence="7">
    <location>
        <begin position="30"/>
        <end position="267"/>
    </location>
</feature>
<evidence type="ECO:0000256" key="6">
    <source>
        <dbReference type="ARBA" id="ARBA00023251"/>
    </source>
</evidence>
<organism evidence="9 10">
    <name type="scientific">Paenibacillus chartarius</name>
    <dbReference type="NCBI Taxonomy" id="747481"/>
    <lineage>
        <taxon>Bacteria</taxon>
        <taxon>Bacillati</taxon>
        <taxon>Bacillota</taxon>
        <taxon>Bacilli</taxon>
        <taxon>Bacillales</taxon>
        <taxon>Paenibacillaceae</taxon>
        <taxon>Paenibacillus</taxon>
    </lineage>
</organism>
<dbReference type="GO" id="GO:0008800">
    <property type="term" value="F:beta-lactamase activity"/>
    <property type="evidence" value="ECO:0007669"/>
    <property type="project" value="UniProtKB-EC"/>
</dbReference>
<dbReference type="SUPFAM" id="SSF56601">
    <property type="entry name" value="beta-lactamase/transpeptidase-like"/>
    <property type="match status" value="1"/>
</dbReference>
<evidence type="ECO:0000313" key="10">
    <source>
        <dbReference type="Proteomes" id="UP001589776"/>
    </source>
</evidence>
<comment type="caution">
    <text evidence="9">The sequence shown here is derived from an EMBL/GenBank/DDBJ whole genome shotgun (WGS) entry which is preliminary data.</text>
</comment>
<dbReference type="NCBIfam" id="NF012161">
    <property type="entry name" value="bla_class_D_main"/>
    <property type="match status" value="1"/>
</dbReference>
<evidence type="ECO:0000256" key="3">
    <source>
        <dbReference type="ARBA" id="ARBA00012865"/>
    </source>
</evidence>
<evidence type="ECO:0000256" key="1">
    <source>
        <dbReference type="ARBA" id="ARBA00001526"/>
    </source>
</evidence>
<comment type="similarity">
    <text evidence="2">Belongs to the class-D beta-lactamase family.</text>
</comment>
<comment type="catalytic activity">
    <reaction evidence="1">
        <text>a beta-lactam + H2O = a substituted beta-amino acid</text>
        <dbReference type="Rhea" id="RHEA:20401"/>
        <dbReference type="ChEBI" id="CHEBI:15377"/>
        <dbReference type="ChEBI" id="CHEBI:35627"/>
        <dbReference type="ChEBI" id="CHEBI:140347"/>
        <dbReference type="EC" id="3.5.2.6"/>
    </reaction>
</comment>
<evidence type="ECO:0000259" key="8">
    <source>
        <dbReference type="Pfam" id="PF00905"/>
    </source>
</evidence>
<reference evidence="9 10" key="1">
    <citation type="submission" date="2024-09" db="EMBL/GenBank/DDBJ databases">
        <authorList>
            <person name="Sun Q."/>
            <person name="Mori K."/>
        </authorList>
    </citation>
    <scope>NUCLEOTIDE SEQUENCE [LARGE SCALE GENOMIC DNA]</scope>
    <source>
        <strain evidence="9 10">CCM 7759</strain>
    </source>
</reference>
<dbReference type="Proteomes" id="UP001589776">
    <property type="component" value="Unassembled WGS sequence"/>
</dbReference>
<dbReference type="EC" id="3.5.2.6" evidence="3"/>